<protein>
    <submittedName>
        <fullName evidence="1">Uncharacterized protein</fullName>
    </submittedName>
</protein>
<keyword evidence="2" id="KW-1185">Reference proteome</keyword>
<comment type="caution">
    <text evidence="1">The sequence shown here is derived from an EMBL/GenBank/DDBJ whole genome shotgun (WGS) entry which is preliminary data.</text>
</comment>
<dbReference type="Proteomes" id="UP001469553">
    <property type="component" value="Unassembled WGS sequence"/>
</dbReference>
<dbReference type="EMBL" id="JAHRIP010001773">
    <property type="protein sequence ID" value="MEQ2280539.1"/>
    <property type="molecule type" value="Genomic_DNA"/>
</dbReference>
<sequence>MHPPSKVNGRCKLDHTCSKEQGITIKQYEFSKPELIHTPLDSSSRCHEHVVCTTAGRGTGKPQIPANLAPFIQTSLRRAGIDDPCSWSPPEFCKTPHLHNRIINTENSFNHLLCSDAQG</sequence>
<name>A0ABV0XGF7_9TELE</name>
<proteinExistence type="predicted"/>
<evidence type="ECO:0000313" key="2">
    <source>
        <dbReference type="Proteomes" id="UP001469553"/>
    </source>
</evidence>
<gene>
    <name evidence="1" type="ORF">AMECASPLE_020913</name>
</gene>
<accession>A0ABV0XGF7</accession>
<evidence type="ECO:0000313" key="1">
    <source>
        <dbReference type="EMBL" id="MEQ2280539.1"/>
    </source>
</evidence>
<reference evidence="1 2" key="1">
    <citation type="submission" date="2021-06" db="EMBL/GenBank/DDBJ databases">
        <authorList>
            <person name="Palmer J.M."/>
        </authorList>
    </citation>
    <scope>NUCLEOTIDE SEQUENCE [LARGE SCALE GENOMIC DNA]</scope>
    <source>
        <strain evidence="1 2">AS_MEX2019</strain>
        <tissue evidence="1">Muscle</tissue>
    </source>
</reference>
<organism evidence="1 2">
    <name type="scientific">Ameca splendens</name>
    <dbReference type="NCBI Taxonomy" id="208324"/>
    <lineage>
        <taxon>Eukaryota</taxon>
        <taxon>Metazoa</taxon>
        <taxon>Chordata</taxon>
        <taxon>Craniata</taxon>
        <taxon>Vertebrata</taxon>
        <taxon>Euteleostomi</taxon>
        <taxon>Actinopterygii</taxon>
        <taxon>Neopterygii</taxon>
        <taxon>Teleostei</taxon>
        <taxon>Neoteleostei</taxon>
        <taxon>Acanthomorphata</taxon>
        <taxon>Ovalentaria</taxon>
        <taxon>Atherinomorphae</taxon>
        <taxon>Cyprinodontiformes</taxon>
        <taxon>Goodeidae</taxon>
        <taxon>Ameca</taxon>
    </lineage>
</organism>